<sequence>MEPIAWQALQFSRNSSRTNLKHLSYLLYFTLVEVAGRKRVIKEAWGLQNAVDIGRGRRSPFLFVISDIIIQLSMHVRVRVKL</sequence>
<proteinExistence type="predicted"/>
<reference evidence="1 2" key="1">
    <citation type="submission" date="2017-06" db="EMBL/GenBank/DDBJ databases">
        <title>Comparative genomic analysis of Ambrosia Fusariam Clade fungi.</title>
        <authorList>
            <person name="Stajich J.E."/>
            <person name="Carrillo J."/>
            <person name="Kijimoto T."/>
            <person name="Eskalen A."/>
            <person name="O'Donnell K."/>
            <person name="Kasson M."/>
        </authorList>
    </citation>
    <scope>NUCLEOTIDE SEQUENCE [LARGE SCALE GENOMIC DNA]</scope>
    <source>
        <strain evidence="1 2">NRRL62584</strain>
    </source>
</reference>
<dbReference type="AlphaFoldDB" id="A0A428NU19"/>
<accession>A0A428NU19</accession>
<dbReference type="Proteomes" id="UP000288168">
    <property type="component" value="Unassembled WGS sequence"/>
</dbReference>
<evidence type="ECO:0000313" key="2">
    <source>
        <dbReference type="Proteomes" id="UP000288168"/>
    </source>
</evidence>
<name>A0A428NU19_9HYPO</name>
<organism evidence="1 2">
    <name type="scientific">Fusarium duplospermum</name>
    <dbReference type="NCBI Taxonomy" id="1325734"/>
    <lineage>
        <taxon>Eukaryota</taxon>
        <taxon>Fungi</taxon>
        <taxon>Dikarya</taxon>
        <taxon>Ascomycota</taxon>
        <taxon>Pezizomycotina</taxon>
        <taxon>Sordariomycetes</taxon>
        <taxon>Hypocreomycetidae</taxon>
        <taxon>Hypocreales</taxon>
        <taxon>Nectriaceae</taxon>
        <taxon>Fusarium</taxon>
        <taxon>Fusarium solani species complex</taxon>
    </lineage>
</organism>
<comment type="caution">
    <text evidence="1">The sequence shown here is derived from an EMBL/GenBank/DDBJ whole genome shotgun (WGS) entry which is preliminary data.</text>
</comment>
<dbReference type="EMBL" id="NKCI01000296">
    <property type="protein sequence ID" value="RSL44249.1"/>
    <property type="molecule type" value="Genomic_DNA"/>
</dbReference>
<keyword evidence="2" id="KW-1185">Reference proteome</keyword>
<gene>
    <name evidence="1" type="ORF">CEP54_014760</name>
</gene>
<protein>
    <submittedName>
        <fullName evidence="1">Uncharacterized protein</fullName>
    </submittedName>
</protein>
<evidence type="ECO:0000313" key="1">
    <source>
        <dbReference type="EMBL" id="RSL44249.1"/>
    </source>
</evidence>